<keyword evidence="5" id="KW-1185">Reference proteome</keyword>
<evidence type="ECO:0000256" key="2">
    <source>
        <dbReference type="PROSITE-ProRule" id="PRU00252"/>
    </source>
</evidence>
<name>A0A087B4Z2_9BIFI</name>
<evidence type="ECO:0000256" key="3">
    <source>
        <dbReference type="SAM" id="MobiDB-lite"/>
    </source>
</evidence>
<dbReference type="InterPro" id="IPR012340">
    <property type="entry name" value="NA-bd_OB-fold"/>
</dbReference>
<dbReference type="Gene3D" id="2.40.50.140">
    <property type="entry name" value="Nucleic acid-binding proteins"/>
    <property type="match status" value="1"/>
</dbReference>
<evidence type="ECO:0000313" key="5">
    <source>
        <dbReference type="Proteomes" id="UP000029067"/>
    </source>
</evidence>
<feature type="region of interest" description="Disordered" evidence="3">
    <location>
        <begin position="124"/>
        <end position="188"/>
    </location>
</feature>
<dbReference type="RefSeq" id="WP_081895487.1">
    <property type="nucleotide sequence ID" value="NZ_JGYV01000001.1"/>
</dbReference>
<dbReference type="CDD" id="cd04496">
    <property type="entry name" value="SSB_OBF"/>
    <property type="match status" value="1"/>
</dbReference>
<sequence>MSFPEFYWMGNVYCGKDQDGNALADVQVKQSQNGKPYCHFTVIGNKNRFNEQTQQWDTVKTIGMQVTVFGDYAATVAQNIHKGMRVLCVGELDEPGAYTGQDGQAHGSYRMIARTVAVIPSKPQQQSGFVANQQAAQPAAQQQYQSPQGGFTPGMNLAQQGQGQPQGQQPPADPWATNDGGFSQEPRF</sequence>
<evidence type="ECO:0000256" key="1">
    <source>
        <dbReference type="ARBA" id="ARBA00023125"/>
    </source>
</evidence>
<dbReference type="SUPFAM" id="SSF50249">
    <property type="entry name" value="Nucleic acid-binding proteins"/>
    <property type="match status" value="1"/>
</dbReference>
<feature type="compositionally biased region" description="Low complexity" evidence="3">
    <location>
        <begin position="159"/>
        <end position="170"/>
    </location>
</feature>
<accession>A0A087B4Z2</accession>
<dbReference type="GO" id="GO:0003697">
    <property type="term" value="F:single-stranded DNA binding"/>
    <property type="evidence" value="ECO:0007669"/>
    <property type="project" value="InterPro"/>
</dbReference>
<reference evidence="4 5" key="1">
    <citation type="submission" date="2014-03" db="EMBL/GenBank/DDBJ databases">
        <title>Genomics of Bifidobacteria.</title>
        <authorList>
            <person name="Ventura M."/>
            <person name="Milani C."/>
            <person name="Lugli G.A."/>
        </authorList>
    </citation>
    <scope>NUCLEOTIDE SEQUENCE [LARGE SCALE GENOMIC DNA]</scope>
    <source>
        <strain evidence="4 5">LMG 10738</strain>
    </source>
</reference>
<dbReference type="EMBL" id="JGYV01000001">
    <property type="protein sequence ID" value="KFI66092.1"/>
    <property type="molecule type" value="Genomic_DNA"/>
</dbReference>
<comment type="caution">
    <text evidence="4">The sequence shown here is derived from an EMBL/GenBank/DDBJ whole genome shotgun (WGS) entry which is preliminary data.</text>
</comment>
<organism evidence="4 5">
    <name type="scientific">Bifidobacterium cuniculi</name>
    <dbReference type="NCBI Taxonomy" id="1688"/>
    <lineage>
        <taxon>Bacteria</taxon>
        <taxon>Bacillati</taxon>
        <taxon>Actinomycetota</taxon>
        <taxon>Actinomycetes</taxon>
        <taxon>Bifidobacteriales</taxon>
        <taxon>Bifidobacteriaceae</taxon>
        <taxon>Bifidobacterium</taxon>
    </lineage>
</organism>
<dbReference type="Proteomes" id="UP000029067">
    <property type="component" value="Unassembled WGS sequence"/>
</dbReference>
<keyword evidence="1 2" id="KW-0238">DNA-binding</keyword>
<dbReference type="OrthoDB" id="9809878at2"/>
<dbReference type="Pfam" id="PF00436">
    <property type="entry name" value="SSB"/>
    <property type="match status" value="1"/>
</dbReference>
<dbReference type="PROSITE" id="PS50935">
    <property type="entry name" value="SSB"/>
    <property type="match status" value="1"/>
</dbReference>
<dbReference type="STRING" id="1688.BCUN_0594"/>
<dbReference type="AlphaFoldDB" id="A0A087B4Z2"/>
<dbReference type="InterPro" id="IPR000424">
    <property type="entry name" value="Primosome_PriB/ssb"/>
</dbReference>
<feature type="compositionally biased region" description="Low complexity" evidence="3">
    <location>
        <begin position="131"/>
        <end position="148"/>
    </location>
</feature>
<evidence type="ECO:0000313" key="4">
    <source>
        <dbReference type="EMBL" id="KFI66092.1"/>
    </source>
</evidence>
<gene>
    <name evidence="4" type="ORF">BCUN_0594</name>
</gene>
<proteinExistence type="predicted"/>
<protein>
    <submittedName>
        <fullName evidence="4">Single-strand binding protein</fullName>
    </submittedName>
</protein>